<evidence type="ECO:0000313" key="1">
    <source>
        <dbReference type="EMBL" id="QDT57317.1"/>
    </source>
</evidence>
<evidence type="ECO:0000313" key="2">
    <source>
        <dbReference type="Proteomes" id="UP000315700"/>
    </source>
</evidence>
<keyword evidence="2" id="KW-1185">Reference proteome</keyword>
<dbReference type="InParanoid" id="A0A517SMH2"/>
<gene>
    <name evidence="1" type="ORF">Pan44_53850</name>
</gene>
<dbReference type="EMBL" id="CP036271">
    <property type="protein sequence ID" value="QDT57317.1"/>
    <property type="molecule type" value="Genomic_DNA"/>
</dbReference>
<dbReference type="AlphaFoldDB" id="A0A517SMH2"/>
<dbReference type="RefSeq" id="WP_145034674.1">
    <property type="nucleotide sequence ID" value="NZ_CP036271.1"/>
</dbReference>
<proteinExistence type="predicted"/>
<organism evidence="1 2">
    <name type="scientific">Caulifigura coniformis</name>
    <dbReference type="NCBI Taxonomy" id="2527983"/>
    <lineage>
        <taxon>Bacteria</taxon>
        <taxon>Pseudomonadati</taxon>
        <taxon>Planctomycetota</taxon>
        <taxon>Planctomycetia</taxon>
        <taxon>Planctomycetales</taxon>
        <taxon>Planctomycetaceae</taxon>
        <taxon>Caulifigura</taxon>
    </lineage>
</organism>
<name>A0A517SMH2_9PLAN</name>
<sequence>MSVEVELPAATGGIAWVPTPEEIAAECLEIQKEWTPAVVLQAQEMAPARCGAGEVARGPGEG</sequence>
<accession>A0A517SMH2</accession>
<dbReference type="KEGG" id="ccos:Pan44_53850"/>
<reference evidence="1 2" key="1">
    <citation type="submission" date="2019-02" db="EMBL/GenBank/DDBJ databases">
        <title>Deep-cultivation of Planctomycetes and their phenomic and genomic characterization uncovers novel biology.</title>
        <authorList>
            <person name="Wiegand S."/>
            <person name="Jogler M."/>
            <person name="Boedeker C."/>
            <person name="Pinto D."/>
            <person name="Vollmers J."/>
            <person name="Rivas-Marin E."/>
            <person name="Kohn T."/>
            <person name="Peeters S.H."/>
            <person name="Heuer A."/>
            <person name="Rast P."/>
            <person name="Oberbeckmann S."/>
            <person name="Bunk B."/>
            <person name="Jeske O."/>
            <person name="Meyerdierks A."/>
            <person name="Storesund J.E."/>
            <person name="Kallscheuer N."/>
            <person name="Luecker S."/>
            <person name="Lage O.M."/>
            <person name="Pohl T."/>
            <person name="Merkel B.J."/>
            <person name="Hornburger P."/>
            <person name="Mueller R.-W."/>
            <person name="Bruemmer F."/>
            <person name="Labrenz M."/>
            <person name="Spormann A.M."/>
            <person name="Op den Camp H."/>
            <person name="Overmann J."/>
            <person name="Amann R."/>
            <person name="Jetten M.S.M."/>
            <person name="Mascher T."/>
            <person name="Medema M.H."/>
            <person name="Devos D.P."/>
            <person name="Kaster A.-K."/>
            <person name="Ovreas L."/>
            <person name="Rohde M."/>
            <person name="Galperin M.Y."/>
            <person name="Jogler C."/>
        </authorList>
    </citation>
    <scope>NUCLEOTIDE SEQUENCE [LARGE SCALE GENOMIC DNA]</scope>
    <source>
        <strain evidence="1 2">Pan44</strain>
    </source>
</reference>
<dbReference type="Proteomes" id="UP000315700">
    <property type="component" value="Chromosome"/>
</dbReference>
<protein>
    <submittedName>
        <fullName evidence="1">Uncharacterized protein</fullName>
    </submittedName>
</protein>